<evidence type="ECO:0000256" key="1">
    <source>
        <dbReference type="ARBA" id="ARBA00004123"/>
    </source>
</evidence>
<feature type="compositionally biased region" description="Polar residues" evidence="7">
    <location>
        <begin position="170"/>
        <end position="202"/>
    </location>
</feature>
<accession>A0A8K0JY44</accession>
<dbReference type="SUPFAM" id="SSF101546">
    <property type="entry name" value="ASF1-like"/>
    <property type="match status" value="1"/>
</dbReference>
<gene>
    <name evidence="8" type="ORF">J437_LFUL001394</name>
</gene>
<evidence type="ECO:0000256" key="3">
    <source>
        <dbReference type="ARBA" id="ARBA00023015"/>
    </source>
</evidence>
<dbReference type="AlphaFoldDB" id="A0A8K0JY44"/>
<protein>
    <recommendedName>
        <fullName evidence="10">Histone chaperone asf1</fullName>
    </recommendedName>
</protein>
<dbReference type="Proteomes" id="UP000792457">
    <property type="component" value="Unassembled WGS sequence"/>
</dbReference>
<dbReference type="GO" id="GO:0000785">
    <property type="term" value="C:chromatin"/>
    <property type="evidence" value="ECO:0007669"/>
    <property type="project" value="TreeGrafter"/>
</dbReference>
<evidence type="ECO:0000256" key="4">
    <source>
        <dbReference type="ARBA" id="ARBA00023163"/>
    </source>
</evidence>
<feature type="region of interest" description="Disordered" evidence="7">
    <location>
        <begin position="170"/>
        <end position="214"/>
    </location>
</feature>
<dbReference type="GO" id="GO:0006335">
    <property type="term" value="P:DNA replication-dependent chromatin assembly"/>
    <property type="evidence" value="ECO:0007669"/>
    <property type="project" value="TreeGrafter"/>
</dbReference>
<keyword evidence="6" id="KW-0539">Nucleus</keyword>
<reference evidence="8" key="1">
    <citation type="submission" date="2013-04" db="EMBL/GenBank/DDBJ databases">
        <authorList>
            <person name="Qu J."/>
            <person name="Murali S.C."/>
            <person name="Bandaranaike D."/>
            <person name="Bellair M."/>
            <person name="Blankenburg K."/>
            <person name="Chao H."/>
            <person name="Dinh H."/>
            <person name="Doddapaneni H."/>
            <person name="Downs B."/>
            <person name="Dugan-Rocha S."/>
            <person name="Elkadiri S."/>
            <person name="Gnanaolivu R.D."/>
            <person name="Hernandez B."/>
            <person name="Javaid M."/>
            <person name="Jayaseelan J.C."/>
            <person name="Lee S."/>
            <person name="Li M."/>
            <person name="Ming W."/>
            <person name="Munidasa M."/>
            <person name="Muniz J."/>
            <person name="Nguyen L."/>
            <person name="Ongeri F."/>
            <person name="Osuji N."/>
            <person name="Pu L.-L."/>
            <person name="Puazo M."/>
            <person name="Qu C."/>
            <person name="Quiroz J."/>
            <person name="Raj R."/>
            <person name="Weissenberger G."/>
            <person name="Xin Y."/>
            <person name="Zou X."/>
            <person name="Han Y."/>
            <person name="Richards S."/>
            <person name="Worley K."/>
            <person name="Muzny D."/>
            <person name="Gibbs R."/>
        </authorList>
    </citation>
    <scope>NUCLEOTIDE SEQUENCE</scope>
    <source>
        <strain evidence="8">Sampled in the wild</strain>
    </source>
</reference>
<dbReference type="FunFam" id="2.60.40.1490:FF:000001">
    <property type="entry name" value="Histone chaperone ASF1"/>
    <property type="match status" value="1"/>
</dbReference>
<evidence type="ECO:0000313" key="9">
    <source>
        <dbReference type="Proteomes" id="UP000792457"/>
    </source>
</evidence>
<dbReference type="EMBL" id="KZ308196">
    <property type="protein sequence ID" value="KAG8224441.1"/>
    <property type="molecule type" value="Genomic_DNA"/>
</dbReference>
<reference evidence="8" key="2">
    <citation type="submission" date="2017-10" db="EMBL/GenBank/DDBJ databases">
        <title>Ladona fulva Genome sequencing and assembly.</title>
        <authorList>
            <person name="Murali S."/>
            <person name="Richards S."/>
            <person name="Bandaranaike D."/>
            <person name="Bellair M."/>
            <person name="Blankenburg K."/>
            <person name="Chao H."/>
            <person name="Dinh H."/>
            <person name="Doddapaneni H."/>
            <person name="Dugan-Rocha S."/>
            <person name="Elkadiri S."/>
            <person name="Gnanaolivu R."/>
            <person name="Hernandez B."/>
            <person name="Skinner E."/>
            <person name="Javaid M."/>
            <person name="Lee S."/>
            <person name="Li M."/>
            <person name="Ming W."/>
            <person name="Munidasa M."/>
            <person name="Muniz J."/>
            <person name="Nguyen L."/>
            <person name="Hughes D."/>
            <person name="Osuji N."/>
            <person name="Pu L.-L."/>
            <person name="Puazo M."/>
            <person name="Qu C."/>
            <person name="Quiroz J."/>
            <person name="Raj R."/>
            <person name="Weissenberger G."/>
            <person name="Xin Y."/>
            <person name="Zou X."/>
            <person name="Han Y."/>
            <person name="Worley K."/>
            <person name="Muzny D."/>
            <person name="Gibbs R."/>
        </authorList>
    </citation>
    <scope>NUCLEOTIDE SEQUENCE</scope>
    <source>
        <strain evidence="8">Sampled in the wild</strain>
    </source>
</reference>
<name>A0A8K0JY44_LADFU</name>
<comment type="caution">
    <text evidence="8">The sequence shown here is derived from an EMBL/GenBank/DDBJ whole genome shotgun (WGS) entry which is preliminary data.</text>
</comment>
<comment type="similarity">
    <text evidence="2">Belongs to the ASF1 family.</text>
</comment>
<evidence type="ECO:0000256" key="2">
    <source>
        <dbReference type="ARBA" id="ARBA00006051"/>
    </source>
</evidence>
<keyword evidence="9" id="KW-1185">Reference proteome</keyword>
<proteinExistence type="inferred from homology"/>
<dbReference type="GO" id="GO:0042393">
    <property type="term" value="F:histone binding"/>
    <property type="evidence" value="ECO:0007669"/>
    <property type="project" value="TreeGrafter"/>
</dbReference>
<evidence type="ECO:0000256" key="7">
    <source>
        <dbReference type="SAM" id="MobiDB-lite"/>
    </source>
</evidence>
<evidence type="ECO:0000313" key="8">
    <source>
        <dbReference type="EMBL" id="KAG8224441.1"/>
    </source>
</evidence>
<sequence>MVMARVHVCNVMVLDNPAPFLHPFQFEITFDCIEDLQEDLEWRIIYVGSAESEEFDQVLDTVYVGPVSEGRHMFVFQAEAPDPLKIPVGDIVGVTVVLLTSCYRGQEFIRVGYYVNNDYEDVELRENPPAFPLFDKLQRNILATNPRVTRFKIEWDHMFTGKEILNSDKSMGETQENQQNLIQSNWGGSSAQSKPSQNSMESSGGILRFAEPEL</sequence>
<keyword evidence="4" id="KW-0804">Transcription</keyword>
<organism evidence="8 9">
    <name type="scientific">Ladona fulva</name>
    <name type="common">Scarce chaser dragonfly</name>
    <name type="synonym">Libellula fulva</name>
    <dbReference type="NCBI Taxonomy" id="123851"/>
    <lineage>
        <taxon>Eukaryota</taxon>
        <taxon>Metazoa</taxon>
        <taxon>Ecdysozoa</taxon>
        <taxon>Arthropoda</taxon>
        <taxon>Hexapoda</taxon>
        <taxon>Insecta</taxon>
        <taxon>Pterygota</taxon>
        <taxon>Palaeoptera</taxon>
        <taxon>Odonata</taxon>
        <taxon>Epiprocta</taxon>
        <taxon>Anisoptera</taxon>
        <taxon>Libelluloidea</taxon>
        <taxon>Libellulidae</taxon>
        <taxon>Ladona</taxon>
    </lineage>
</organism>
<dbReference type="InterPro" id="IPR036747">
    <property type="entry name" value="ASF1-like_sf"/>
</dbReference>
<evidence type="ECO:0008006" key="10">
    <source>
        <dbReference type="Google" id="ProtNLM"/>
    </source>
</evidence>
<keyword evidence="3" id="KW-0805">Transcription regulation</keyword>
<evidence type="ECO:0000256" key="6">
    <source>
        <dbReference type="ARBA" id="ARBA00023242"/>
    </source>
</evidence>
<dbReference type="PANTHER" id="PTHR12040">
    <property type="entry name" value="ANTI-SILENCING PROTEIN 1"/>
    <property type="match status" value="1"/>
</dbReference>
<dbReference type="PANTHER" id="PTHR12040:SF0">
    <property type="entry name" value="HISTONE CHAPERONE ASF1"/>
    <property type="match status" value="1"/>
</dbReference>
<keyword evidence="5" id="KW-0143">Chaperone</keyword>
<dbReference type="Gene3D" id="2.60.40.1490">
    <property type="entry name" value="Histone chaperone ASF1-like"/>
    <property type="match status" value="1"/>
</dbReference>
<dbReference type="GO" id="GO:0005634">
    <property type="term" value="C:nucleus"/>
    <property type="evidence" value="ECO:0007669"/>
    <property type="project" value="UniProtKB-SubCell"/>
</dbReference>
<dbReference type="InterPro" id="IPR006818">
    <property type="entry name" value="ASF1-like"/>
</dbReference>
<evidence type="ECO:0000256" key="5">
    <source>
        <dbReference type="ARBA" id="ARBA00023186"/>
    </source>
</evidence>
<dbReference type="Pfam" id="PF04729">
    <property type="entry name" value="ASF1_hist_chap"/>
    <property type="match status" value="1"/>
</dbReference>
<comment type="subcellular location">
    <subcellularLocation>
        <location evidence="1">Nucleus</location>
    </subcellularLocation>
</comment>
<dbReference type="OrthoDB" id="29755at2759"/>